<evidence type="ECO:0000313" key="2">
    <source>
        <dbReference type="Proteomes" id="UP000295558"/>
    </source>
</evidence>
<comment type="caution">
    <text evidence="1">The sequence shown here is derived from an EMBL/GenBank/DDBJ whole genome shotgun (WGS) entry which is preliminary data.</text>
</comment>
<reference evidence="1 2" key="1">
    <citation type="submission" date="2019-03" db="EMBL/GenBank/DDBJ databases">
        <title>Genomic Encyclopedia of Type Strains, Phase III (KMG-III): the genomes of soil and plant-associated and newly described type strains.</title>
        <authorList>
            <person name="Whitman W."/>
        </authorList>
    </citation>
    <scope>NUCLEOTIDE SEQUENCE [LARGE SCALE GENOMIC DNA]</scope>
    <source>
        <strain evidence="1 2">CECT 7972</strain>
    </source>
</reference>
<evidence type="ECO:0008006" key="3">
    <source>
        <dbReference type="Google" id="ProtNLM"/>
    </source>
</evidence>
<dbReference type="EMBL" id="SNZK01000001">
    <property type="protein sequence ID" value="TDR55530.1"/>
    <property type="molecule type" value="Genomic_DNA"/>
</dbReference>
<dbReference type="CDD" id="cd10451">
    <property type="entry name" value="GIY-YIG_LuxR_like"/>
    <property type="match status" value="1"/>
</dbReference>
<sequence>MASEKESRKEKINAYKQMKHRAGVYRFISKETGIYALAASMDLKGIQNKYSFAQKMNMPGALPWTIADEAKKYGMETIDLEELELVDIKDEMTNQDIKEELDVLLELWKEKLMNAAE</sequence>
<dbReference type="OrthoDB" id="9134286at2"/>
<gene>
    <name evidence="1" type="ORF">DFP96_101467</name>
</gene>
<accession>A0A4R6ZS59</accession>
<protein>
    <recommendedName>
        <fullName evidence="3">GIY-YIG nuclease family protein</fullName>
    </recommendedName>
</protein>
<evidence type="ECO:0000313" key="1">
    <source>
        <dbReference type="EMBL" id="TDR55530.1"/>
    </source>
</evidence>
<dbReference type="AlphaFoldDB" id="A0A4R6ZS59"/>
<organism evidence="1 2">
    <name type="scientific">Listeria rocourtiae</name>
    <dbReference type="NCBI Taxonomy" id="647910"/>
    <lineage>
        <taxon>Bacteria</taxon>
        <taxon>Bacillati</taxon>
        <taxon>Bacillota</taxon>
        <taxon>Bacilli</taxon>
        <taxon>Bacillales</taxon>
        <taxon>Listeriaceae</taxon>
        <taxon>Listeria</taxon>
    </lineage>
</organism>
<dbReference type="STRING" id="1265846.PROCOU_06423"/>
<dbReference type="RefSeq" id="WP_036070281.1">
    <property type="nucleotide sequence ID" value="NZ_JAARQJ010000012.1"/>
</dbReference>
<name>A0A4R6ZS59_9LIST</name>
<dbReference type="Proteomes" id="UP000295558">
    <property type="component" value="Unassembled WGS sequence"/>
</dbReference>
<keyword evidence="2" id="KW-1185">Reference proteome</keyword>
<proteinExistence type="predicted"/>